<evidence type="ECO:0000313" key="4">
    <source>
        <dbReference type="EMBL" id="GFZ13896.1"/>
    </source>
</evidence>
<evidence type="ECO:0000256" key="1">
    <source>
        <dbReference type="PROSITE-ProRule" id="PRU00047"/>
    </source>
</evidence>
<dbReference type="EMBL" id="BJWL01000024">
    <property type="protein sequence ID" value="GFZ13896.1"/>
    <property type="molecule type" value="Genomic_DNA"/>
</dbReference>
<proteinExistence type="predicted"/>
<comment type="caution">
    <text evidence="4">The sequence shown here is derived from an EMBL/GenBank/DDBJ whole genome shotgun (WGS) entry which is preliminary data.</text>
</comment>
<dbReference type="PANTHER" id="PTHR31515:SF0">
    <property type="entry name" value="TRANSMEMBRANE PROTEIN"/>
    <property type="match status" value="1"/>
</dbReference>
<dbReference type="GO" id="GO:0003676">
    <property type="term" value="F:nucleic acid binding"/>
    <property type="evidence" value="ECO:0007669"/>
    <property type="project" value="InterPro"/>
</dbReference>
<evidence type="ECO:0000256" key="2">
    <source>
        <dbReference type="SAM" id="MobiDB-lite"/>
    </source>
</evidence>
<name>A0A7J0GSX4_9ERIC</name>
<dbReference type="InterPro" id="IPR036875">
    <property type="entry name" value="Znf_CCHC_sf"/>
</dbReference>
<evidence type="ECO:0000313" key="5">
    <source>
        <dbReference type="Proteomes" id="UP000585474"/>
    </source>
</evidence>
<dbReference type="AlphaFoldDB" id="A0A7J0GSX4"/>
<dbReference type="OrthoDB" id="1932060at2759"/>
<dbReference type="PROSITE" id="PS50158">
    <property type="entry name" value="ZF_CCHC"/>
    <property type="match status" value="1"/>
</dbReference>
<feature type="region of interest" description="Disordered" evidence="2">
    <location>
        <begin position="315"/>
        <end position="357"/>
    </location>
</feature>
<dbReference type="Proteomes" id="UP000585474">
    <property type="component" value="Unassembled WGS sequence"/>
</dbReference>
<dbReference type="GO" id="GO:0008270">
    <property type="term" value="F:zinc ion binding"/>
    <property type="evidence" value="ECO:0007669"/>
    <property type="project" value="UniProtKB-KW"/>
</dbReference>
<keyword evidence="5" id="KW-1185">Reference proteome</keyword>
<gene>
    <name evidence="4" type="ORF">Acr_24g0000860</name>
</gene>
<organism evidence="4 5">
    <name type="scientific">Actinidia rufa</name>
    <dbReference type="NCBI Taxonomy" id="165716"/>
    <lineage>
        <taxon>Eukaryota</taxon>
        <taxon>Viridiplantae</taxon>
        <taxon>Streptophyta</taxon>
        <taxon>Embryophyta</taxon>
        <taxon>Tracheophyta</taxon>
        <taxon>Spermatophyta</taxon>
        <taxon>Magnoliopsida</taxon>
        <taxon>eudicotyledons</taxon>
        <taxon>Gunneridae</taxon>
        <taxon>Pentapetalae</taxon>
        <taxon>asterids</taxon>
        <taxon>Ericales</taxon>
        <taxon>Actinidiaceae</taxon>
        <taxon>Actinidia</taxon>
    </lineage>
</organism>
<feature type="compositionally biased region" description="Gly residues" evidence="2">
    <location>
        <begin position="42"/>
        <end position="54"/>
    </location>
</feature>
<dbReference type="SUPFAM" id="SSF57756">
    <property type="entry name" value="Retrovirus zinc finger-like domains"/>
    <property type="match status" value="1"/>
</dbReference>
<accession>A0A7J0GSX4</accession>
<sequence>MPPRNVRGCAESLTGARGACGAHGARRNCDEGDDGNHQESVMGGGASAPGGNMGGAPPTVLGATEFMQGVFTVIEQMVRNTVQTMQVLGESDPLVAEDWLEQVTRALDTILVTEEELRVLFASYQLQGDAFQWWKTVEEGVDKNNEAKYTSLSRFARAFVSTEEEKGKQFMRGLRPSIRNKIVGNLIKVYSTMVSSAVTIEETLNETRKIVNLKSQRPICFGCHEFGHRVADCPLRGQLRQSQQGENPAGGRMDNQWLGATYLFSVWSHSTTMHTEEQHSRSFGITATCSISSGLEGHSSNYISTDFVSIRTTSYSSARSSEPGEGEIVSSESGEGEIASSESGEVGGSEKSSPEVGGYATARAQGQIWFNLHASTAMLLYQSYVSETERIHAIPSQVQRHILAGLASVMGGLSAPYEKASHVHERPVVNWLWATGCHPFGPFSNTSQVSKMLQDIALRTTIYARVDSALHRIRDTSEAVQSFAGEYLKTPLGEPVKGKKNKSSTELWLEKFYKKTANVPEPFPHELVERLEKYLDGLEEQLVDLSSLLYDHRLHDAHLNSTEILQSSIFTQQ</sequence>
<dbReference type="InterPro" id="IPR001878">
    <property type="entry name" value="Znf_CCHC"/>
</dbReference>
<keyword evidence="1" id="KW-0863">Zinc-finger</keyword>
<keyword evidence="1" id="KW-0479">Metal-binding</keyword>
<keyword evidence="1" id="KW-0862">Zinc</keyword>
<protein>
    <recommendedName>
        <fullName evidence="3">CCHC-type domain-containing protein</fullName>
    </recommendedName>
</protein>
<feature type="region of interest" description="Disordered" evidence="2">
    <location>
        <begin position="25"/>
        <end position="56"/>
    </location>
</feature>
<feature type="compositionally biased region" description="Low complexity" evidence="2">
    <location>
        <begin position="320"/>
        <end position="357"/>
    </location>
</feature>
<reference evidence="4 5" key="1">
    <citation type="submission" date="2019-07" db="EMBL/GenBank/DDBJ databases">
        <title>De Novo Assembly of kiwifruit Actinidia rufa.</title>
        <authorList>
            <person name="Sugita-Konishi S."/>
            <person name="Sato K."/>
            <person name="Mori E."/>
            <person name="Abe Y."/>
            <person name="Kisaki G."/>
            <person name="Hamano K."/>
            <person name="Suezawa K."/>
            <person name="Otani M."/>
            <person name="Fukuda T."/>
            <person name="Manabe T."/>
            <person name="Gomi K."/>
            <person name="Tabuchi M."/>
            <person name="Akimitsu K."/>
            <person name="Kataoka I."/>
        </authorList>
    </citation>
    <scope>NUCLEOTIDE SEQUENCE [LARGE SCALE GENOMIC DNA]</scope>
    <source>
        <strain evidence="5">cv. Fuchu</strain>
    </source>
</reference>
<feature type="compositionally biased region" description="Basic and acidic residues" evidence="2">
    <location>
        <begin position="27"/>
        <end position="37"/>
    </location>
</feature>
<evidence type="ECO:0000259" key="3">
    <source>
        <dbReference type="PROSITE" id="PS50158"/>
    </source>
</evidence>
<feature type="domain" description="CCHC-type" evidence="3">
    <location>
        <begin position="220"/>
        <end position="234"/>
    </location>
</feature>
<dbReference type="PANTHER" id="PTHR31515">
    <property type="entry name" value="TRANSMEMBRANE PROTEIN-RELATED"/>
    <property type="match status" value="1"/>
</dbReference>